<sequence>MKIVCYLLAGTKWLRFVPVMDTIAVLAYVTYQTFRRGKVPPSDLGVNLRILKESSMVVNMVDIEDLGDKVSFCRCLRSNR</sequence>
<reference evidence="2" key="2">
    <citation type="submission" date="2020-11" db="EMBL/GenBank/DDBJ databases">
        <authorList>
            <person name="McCartney M.A."/>
            <person name="Auch B."/>
            <person name="Kono T."/>
            <person name="Mallez S."/>
            <person name="Becker A."/>
            <person name="Gohl D.M."/>
            <person name="Silverstein K.A.T."/>
            <person name="Koren S."/>
            <person name="Bechman K.B."/>
            <person name="Herman A."/>
            <person name="Abrahante J.E."/>
            <person name="Garbe J."/>
        </authorList>
    </citation>
    <scope>NUCLEOTIDE SEQUENCE</scope>
    <source>
        <strain evidence="2">Duluth1</strain>
        <tissue evidence="2">Whole animal</tissue>
    </source>
</reference>
<evidence type="ECO:0000256" key="1">
    <source>
        <dbReference type="SAM" id="Phobius"/>
    </source>
</evidence>
<keyword evidence="3" id="KW-1185">Reference proteome</keyword>
<accession>A0A9D4LMA6</accession>
<evidence type="ECO:0000313" key="3">
    <source>
        <dbReference type="Proteomes" id="UP000828390"/>
    </source>
</evidence>
<dbReference type="AlphaFoldDB" id="A0A9D4LMA6"/>
<organism evidence="2 3">
    <name type="scientific">Dreissena polymorpha</name>
    <name type="common">Zebra mussel</name>
    <name type="synonym">Mytilus polymorpha</name>
    <dbReference type="NCBI Taxonomy" id="45954"/>
    <lineage>
        <taxon>Eukaryota</taxon>
        <taxon>Metazoa</taxon>
        <taxon>Spiralia</taxon>
        <taxon>Lophotrochozoa</taxon>
        <taxon>Mollusca</taxon>
        <taxon>Bivalvia</taxon>
        <taxon>Autobranchia</taxon>
        <taxon>Heteroconchia</taxon>
        <taxon>Euheterodonta</taxon>
        <taxon>Imparidentia</taxon>
        <taxon>Neoheterodontei</taxon>
        <taxon>Myida</taxon>
        <taxon>Dreissenoidea</taxon>
        <taxon>Dreissenidae</taxon>
        <taxon>Dreissena</taxon>
    </lineage>
</organism>
<dbReference type="Proteomes" id="UP000828390">
    <property type="component" value="Unassembled WGS sequence"/>
</dbReference>
<protein>
    <submittedName>
        <fullName evidence="2">Uncharacterized protein</fullName>
    </submittedName>
</protein>
<dbReference type="GO" id="GO:0051537">
    <property type="term" value="F:2 iron, 2 sulfur cluster binding"/>
    <property type="evidence" value="ECO:0007669"/>
    <property type="project" value="InterPro"/>
</dbReference>
<dbReference type="GO" id="GO:0005741">
    <property type="term" value="C:mitochondrial outer membrane"/>
    <property type="evidence" value="ECO:0007669"/>
    <property type="project" value="TreeGrafter"/>
</dbReference>
<name>A0A9D4LMA6_DREPO</name>
<gene>
    <name evidence="2" type="ORF">DPMN_024071</name>
</gene>
<keyword evidence="1" id="KW-0472">Membrane</keyword>
<keyword evidence="1" id="KW-0812">Transmembrane</keyword>
<dbReference type="InterPro" id="IPR045131">
    <property type="entry name" value="CISD1/2"/>
</dbReference>
<reference evidence="2" key="1">
    <citation type="journal article" date="2019" name="bioRxiv">
        <title>The Genome of the Zebra Mussel, Dreissena polymorpha: A Resource for Invasive Species Research.</title>
        <authorList>
            <person name="McCartney M.A."/>
            <person name="Auch B."/>
            <person name="Kono T."/>
            <person name="Mallez S."/>
            <person name="Zhang Y."/>
            <person name="Obille A."/>
            <person name="Becker A."/>
            <person name="Abrahante J.E."/>
            <person name="Garbe J."/>
            <person name="Badalamenti J.P."/>
            <person name="Herman A."/>
            <person name="Mangelson H."/>
            <person name="Liachko I."/>
            <person name="Sullivan S."/>
            <person name="Sone E.D."/>
            <person name="Koren S."/>
            <person name="Silverstein K.A.T."/>
            <person name="Beckman K.B."/>
            <person name="Gohl D.M."/>
        </authorList>
    </citation>
    <scope>NUCLEOTIDE SEQUENCE</scope>
    <source>
        <strain evidence="2">Duluth1</strain>
        <tissue evidence="2">Whole animal</tissue>
    </source>
</reference>
<dbReference type="PANTHER" id="PTHR13680:SF5">
    <property type="entry name" value="CDGSH IRON-SULFUR DOMAIN-CONTAINING PROTEIN 1"/>
    <property type="match status" value="1"/>
</dbReference>
<keyword evidence="1" id="KW-1133">Transmembrane helix</keyword>
<feature type="transmembrane region" description="Helical" evidence="1">
    <location>
        <begin position="13"/>
        <end position="31"/>
    </location>
</feature>
<dbReference type="EMBL" id="JAIWYP010000002">
    <property type="protein sequence ID" value="KAH3861143.1"/>
    <property type="molecule type" value="Genomic_DNA"/>
</dbReference>
<dbReference type="PANTHER" id="PTHR13680">
    <property type="entry name" value="CDGSH IRON-SULFUR DOMAIN-CONTAINING PROTEIN 1"/>
    <property type="match status" value="1"/>
</dbReference>
<proteinExistence type="predicted"/>
<evidence type="ECO:0000313" key="2">
    <source>
        <dbReference type="EMBL" id="KAH3861143.1"/>
    </source>
</evidence>
<comment type="caution">
    <text evidence="2">The sequence shown here is derived from an EMBL/GenBank/DDBJ whole genome shotgun (WGS) entry which is preliminary data.</text>
</comment>
<dbReference type="GO" id="GO:0010506">
    <property type="term" value="P:regulation of autophagy"/>
    <property type="evidence" value="ECO:0007669"/>
    <property type="project" value="InterPro"/>
</dbReference>